<dbReference type="GO" id="GO:0046677">
    <property type="term" value="P:response to antibiotic"/>
    <property type="evidence" value="ECO:0007669"/>
    <property type="project" value="UniProtKB-UniRule"/>
</dbReference>
<protein>
    <recommendedName>
        <fullName evidence="2 5">Beta-lactamase</fullName>
        <ecNumber evidence="2 5">3.5.2.6</ecNumber>
    </recommendedName>
</protein>
<dbReference type="InterPro" id="IPR000871">
    <property type="entry name" value="Beta-lactam_class-A"/>
</dbReference>
<keyword evidence="3 5" id="KW-0378">Hydrolase</keyword>
<keyword evidence="6" id="KW-0732">Signal</keyword>
<dbReference type="GO" id="GO:0030655">
    <property type="term" value="P:beta-lactam antibiotic catabolic process"/>
    <property type="evidence" value="ECO:0007669"/>
    <property type="project" value="InterPro"/>
</dbReference>
<accession>A0A1H7TPN0</accession>
<dbReference type="Gene3D" id="3.40.710.10">
    <property type="entry name" value="DD-peptidase/beta-lactamase superfamily"/>
    <property type="match status" value="1"/>
</dbReference>
<dbReference type="PROSITE" id="PS00146">
    <property type="entry name" value="BETA_LACTAMASE_A"/>
    <property type="match status" value="1"/>
</dbReference>
<dbReference type="PANTHER" id="PTHR35333">
    <property type="entry name" value="BETA-LACTAMASE"/>
    <property type="match status" value="1"/>
</dbReference>
<comment type="similarity">
    <text evidence="1 5">Belongs to the class-A beta-lactamase family.</text>
</comment>
<dbReference type="EC" id="3.5.2.6" evidence="2 5"/>
<dbReference type="PANTHER" id="PTHR35333:SF3">
    <property type="entry name" value="BETA-LACTAMASE-TYPE TRANSPEPTIDASE FOLD CONTAINING PROTEIN"/>
    <property type="match status" value="1"/>
</dbReference>
<name>A0A1H7TPN0_9NOCA</name>
<evidence type="ECO:0000256" key="3">
    <source>
        <dbReference type="ARBA" id="ARBA00022801"/>
    </source>
</evidence>
<feature type="domain" description="Beta-lactamase class A catalytic" evidence="7">
    <location>
        <begin position="71"/>
        <end position="288"/>
    </location>
</feature>
<keyword evidence="9" id="KW-1185">Reference proteome</keyword>
<dbReference type="InterPro" id="IPR012338">
    <property type="entry name" value="Beta-lactam/transpept-like"/>
</dbReference>
<organism evidence="8 9">
    <name type="scientific">Rhodococcus maanshanensis</name>
    <dbReference type="NCBI Taxonomy" id="183556"/>
    <lineage>
        <taxon>Bacteria</taxon>
        <taxon>Bacillati</taxon>
        <taxon>Actinomycetota</taxon>
        <taxon>Actinomycetes</taxon>
        <taxon>Mycobacteriales</taxon>
        <taxon>Nocardiaceae</taxon>
        <taxon>Rhodococcus</taxon>
    </lineage>
</organism>
<evidence type="ECO:0000256" key="2">
    <source>
        <dbReference type="ARBA" id="ARBA00012865"/>
    </source>
</evidence>
<evidence type="ECO:0000313" key="8">
    <source>
        <dbReference type="EMBL" id="SEL86449.1"/>
    </source>
</evidence>
<dbReference type="SUPFAM" id="SSF56601">
    <property type="entry name" value="beta-lactamase/transpeptidase-like"/>
    <property type="match status" value="1"/>
</dbReference>
<dbReference type="InterPro" id="IPR023650">
    <property type="entry name" value="Beta-lactam_class-A_AS"/>
</dbReference>
<dbReference type="OrthoDB" id="9784149at2"/>
<dbReference type="PRINTS" id="PR00118">
    <property type="entry name" value="BLACTAMASEA"/>
</dbReference>
<reference evidence="9" key="1">
    <citation type="submission" date="2016-10" db="EMBL/GenBank/DDBJ databases">
        <authorList>
            <person name="Varghese N."/>
            <person name="Submissions S."/>
        </authorList>
    </citation>
    <scope>NUCLEOTIDE SEQUENCE [LARGE SCALE GENOMIC DNA]</scope>
    <source>
        <strain evidence="9">DSM 44675</strain>
    </source>
</reference>
<dbReference type="PROSITE" id="PS51257">
    <property type="entry name" value="PROKAR_LIPOPROTEIN"/>
    <property type="match status" value="1"/>
</dbReference>
<dbReference type="AlphaFoldDB" id="A0A1H7TPN0"/>
<dbReference type="Pfam" id="PF13354">
    <property type="entry name" value="Beta-lactamase2"/>
    <property type="match status" value="1"/>
</dbReference>
<evidence type="ECO:0000313" key="9">
    <source>
        <dbReference type="Proteomes" id="UP000198677"/>
    </source>
</evidence>
<evidence type="ECO:0000256" key="1">
    <source>
        <dbReference type="ARBA" id="ARBA00009009"/>
    </source>
</evidence>
<feature type="signal peptide" evidence="6">
    <location>
        <begin position="1"/>
        <end position="37"/>
    </location>
</feature>
<dbReference type="Proteomes" id="UP000198677">
    <property type="component" value="Unassembled WGS sequence"/>
</dbReference>
<dbReference type="EMBL" id="FOAW01000016">
    <property type="protein sequence ID" value="SEL86449.1"/>
    <property type="molecule type" value="Genomic_DNA"/>
</dbReference>
<evidence type="ECO:0000259" key="7">
    <source>
        <dbReference type="Pfam" id="PF13354"/>
    </source>
</evidence>
<evidence type="ECO:0000256" key="6">
    <source>
        <dbReference type="SAM" id="SignalP"/>
    </source>
</evidence>
<feature type="chain" id="PRO_5011491426" description="Beta-lactamase" evidence="6">
    <location>
        <begin position="38"/>
        <end position="318"/>
    </location>
</feature>
<proteinExistence type="inferred from homology"/>
<evidence type="ECO:0000256" key="4">
    <source>
        <dbReference type="ARBA" id="ARBA00023251"/>
    </source>
</evidence>
<evidence type="ECO:0000256" key="5">
    <source>
        <dbReference type="RuleBase" id="RU361140"/>
    </source>
</evidence>
<comment type="catalytic activity">
    <reaction evidence="5">
        <text>a beta-lactam + H2O = a substituted beta-amino acid</text>
        <dbReference type="Rhea" id="RHEA:20401"/>
        <dbReference type="ChEBI" id="CHEBI:15377"/>
        <dbReference type="ChEBI" id="CHEBI:35627"/>
        <dbReference type="ChEBI" id="CHEBI:140347"/>
        <dbReference type="EC" id="3.5.2.6"/>
    </reaction>
</comment>
<gene>
    <name evidence="8" type="ORF">SAMN05444583_11641</name>
</gene>
<dbReference type="RefSeq" id="WP_072749649.1">
    <property type="nucleotide sequence ID" value="NZ_FOAW01000016.1"/>
</dbReference>
<dbReference type="InterPro" id="IPR045155">
    <property type="entry name" value="Beta-lactam_cat"/>
</dbReference>
<sequence>MTRLRVQPKPGHAARRRGAFALALTLPLLLGACTAAADHPAPVTSVAPAPDLQSLDATLDALEARYSTRIGVTAIDPASGRTYRHRGEERFALCSTFKTYAAAEVLRRTVTGASSLEEPVMVDPGDLVENSPVTEAAAGTAMTLRQLAEAALTRSDNTAGNYLLEEIGGPPAVTALARDIGDESTRLDRWEPELNTALRGDPRDTSTPNGLAEGYRALIVGDALGSAERAQLGDWMRASKTSDKRIRAELRPGWTAATKSGAGSFGTVNDAGVVWDPDGNPLVLAILTDSLTNQADAQGNNQAVADTAAAVVEALSAA</sequence>
<dbReference type="NCBIfam" id="NF033103">
    <property type="entry name" value="bla_class_A"/>
    <property type="match status" value="1"/>
</dbReference>
<dbReference type="GO" id="GO:0008800">
    <property type="term" value="F:beta-lactamase activity"/>
    <property type="evidence" value="ECO:0007669"/>
    <property type="project" value="UniProtKB-UniRule"/>
</dbReference>
<keyword evidence="4 5" id="KW-0046">Antibiotic resistance</keyword>